<comment type="subcellular location">
    <subcellularLocation>
        <location evidence="1">Cell envelope</location>
    </subcellularLocation>
</comment>
<dbReference type="SUPFAM" id="SSF111369">
    <property type="entry name" value="HlyD-like secretion proteins"/>
    <property type="match status" value="1"/>
</dbReference>
<dbReference type="Gene3D" id="2.40.50.100">
    <property type="match status" value="1"/>
</dbReference>
<dbReference type="InterPro" id="IPR050465">
    <property type="entry name" value="UPF0194_transport"/>
</dbReference>
<dbReference type="GO" id="GO:0030313">
    <property type="term" value="C:cell envelope"/>
    <property type="evidence" value="ECO:0007669"/>
    <property type="project" value="UniProtKB-SubCell"/>
</dbReference>
<sequence length="437" mass="47326">MSTDLLNLLQLQRRARGVAGEAELRFVIVNETYRLVPYRQAVLWDERSGITAVSGVATADPSAPLLQWLDRVGRRLAVAMTEPGPIDRAMLDPADRDAWADWLPAAALWLPLPLGARKPKIGLLVARDEPFGETELQLLLELADAYAFVLDRFVVGRMFGGAGGRRRLRRGLWPLAGVAVIAASFVPVPLTVLAPTDVVPAHPAVIRSPSDGVVDRVLVRPNERVVPGQPLFALDETVLKGKLEVAGKALATAEAELRELSQQAVFDPGAKSKLALALGRRDEQAAELANLQRLQERIVVKAPQSGITVLSDPSDWIGRPVAVGEKVLELAEEHDTEIEAWLAPGDAIDLPPNAGLTVFLNVAPLSPITATVRSVAYEATARPDGTFAHRVRARIDDGEEKPRLGLKGVSRLAGQPVRLGYWLLRRPIAALRAWAGL</sequence>
<keyword evidence="2" id="KW-0175">Coiled coil</keyword>
<name>A0A4Q9VEG4_9HYPH</name>
<organism evidence="3 4">
    <name type="scientific">Siculibacillus lacustris</name>
    <dbReference type="NCBI Taxonomy" id="1549641"/>
    <lineage>
        <taxon>Bacteria</taxon>
        <taxon>Pseudomonadati</taxon>
        <taxon>Pseudomonadota</taxon>
        <taxon>Alphaproteobacteria</taxon>
        <taxon>Hyphomicrobiales</taxon>
        <taxon>Ancalomicrobiaceae</taxon>
        <taxon>Siculibacillus</taxon>
    </lineage>
</organism>
<dbReference type="RefSeq" id="WP_131311844.1">
    <property type="nucleotide sequence ID" value="NZ_SJFN01000061.1"/>
</dbReference>
<comment type="caution">
    <text evidence="3">The sequence shown here is derived from an EMBL/GenBank/DDBJ whole genome shotgun (WGS) entry which is preliminary data.</text>
</comment>
<dbReference type="OrthoDB" id="9763546at2"/>
<dbReference type="PANTHER" id="PTHR32347">
    <property type="entry name" value="EFFLUX SYSTEM COMPONENT YKNX-RELATED"/>
    <property type="match status" value="1"/>
</dbReference>
<evidence type="ECO:0000313" key="4">
    <source>
        <dbReference type="Proteomes" id="UP000292781"/>
    </source>
</evidence>
<dbReference type="AlphaFoldDB" id="A0A4Q9VEG4"/>
<reference evidence="3 4" key="1">
    <citation type="submission" date="2019-02" db="EMBL/GenBank/DDBJ databases">
        <title>Siculibacillus lacustris gen. nov., sp. nov., a new rosette-forming bacterium isolated from a freshwater crater lake (Lake St. Ana, Romania).</title>
        <authorList>
            <person name="Felfoldi T."/>
            <person name="Marton Z."/>
            <person name="Szabo A."/>
            <person name="Mentes A."/>
            <person name="Boka K."/>
            <person name="Marialigeti K."/>
            <person name="Mathe I."/>
            <person name="Koncz M."/>
            <person name="Schumann P."/>
            <person name="Toth E."/>
        </authorList>
    </citation>
    <scope>NUCLEOTIDE SEQUENCE [LARGE SCALE GENOMIC DNA]</scope>
    <source>
        <strain evidence="3 4">SA-279</strain>
    </source>
</reference>
<accession>A0A4Q9VEG4</accession>
<evidence type="ECO:0000256" key="2">
    <source>
        <dbReference type="ARBA" id="ARBA00023054"/>
    </source>
</evidence>
<evidence type="ECO:0000313" key="3">
    <source>
        <dbReference type="EMBL" id="TBW32368.1"/>
    </source>
</evidence>
<keyword evidence="4" id="KW-1185">Reference proteome</keyword>
<proteinExistence type="predicted"/>
<protein>
    <submittedName>
        <fullName evidence="3">HlyD family efflux transporter periplasmic adaptor subunit</fullName>
    </submittedName>
</protein>
<evidence type="ECO:0000256" key="1">
    <source>
        <dbReference type="ARBA" id="ARBA00004196"/>
    </source>
</evidence>
<gene>
    <name evidence="3" type="ORF">EYW49_22155</name>
</gene>
<dbReference type="EMBL" id="SJFN01000061">
    <property type="protein sequence ID" value="TBW32368.1"/>
    <property type="molecule type" value="Genomic_DNA"/>
</dbReference>
<dbReference type="Proteomes" id="UP000292781">
    <property type="component" value="Unassembled WGS sequence"/>
</dbReference>